<accession>A0A5C3KN10</accession>
<dbReference type="AlphaFoldDB" id="A0A5C3KN10"/>
<evidence type="ECO:0000313" key="3">
    <source>
        <dbReference type="EMBL" id="TFK21684.1"/>
    </source>
</evidence>
<evidence type="ECO:0000313" key="4">
    <source>
        <dbReference type="Proteomes" id="UP000307440"/>
    </source>
</evidence>
<evidence type="ECO:0000256" key="2">
    <source>
        <dbReference type="SAM" id="Phobius"/>
    </source>
</evidence>
<feature type="transmembrane region" description="Helical" evidence="2">
    <location>
        <begin position="132"/>
        <end position="154"/>
    </location>
</feature>
<feature type="region of interest" description="Disordered" evidence="1">
    <location>
        <begin position="312"/>
        <end position="334"/>
    </location>
</feature>
<feature type="transmembrane region" description="Helical" evidence="2">
    <location>
        <begin position="219"/>
        <end position="243"/>
    </location>
</feature>
<evidence type="ECO:0000256" key="1">
    <source>
        <dbReference type="SAM" id="MobiDB-lite"/>
    </source>
</evidence>
<gene>
    <name evidence="3" type="ORF">FA15DRAFT_672304</name>
</gene>
<proteinExistence type="predicted"/>
<keyword evidence="4" id="KW-1185">Reference proteome</keyword>
<sequence>MASREAFPIDAAQIVGMFMESVFFGVYLVTFVRCVKVLFWRDGAFKPWHRMHHKMIVAAFLMCIFASLDVAFHLRHILEVFVGVQDSKSVIDAFNDTSYWINVMKMACYVAQTFVGDAILLYRCWIVYDKNWYVIIVSTLLWLGCTVCGAMTIYYQSISDTMGALLNARSLVPFITSMLVLTLAMNTLTTSLIVYKIWRIQDRLRRRNTYTLSNPLSRLLVVLIESGLLYTLSIVILFTLYMLGNNGQYGVSNAVVQIIGITFNLIITSVDRSDTSRGDATQNSAMSRSAAVNRVPLQTIHIQTTTSVIRYPEFDEEAKPTSPSSDADSRTEWK</sequence>
<feature type="transmembrane region" description="Helical" evidence="2">
    <location>
        <begin position="56"/>
        <end position="78"/>
    </location>
</feature>
<keyword evidence="2" id="KW-1133">Transmembrane helix</keyword>
<feature type="transmembrane region" description="Helical" evidence="2">
    <location>
        <begin position="249"/>
        <end position="267"/>
    </location>
</feature>
<keyword evidence="2" id="KW-0472">Membrane</keyword>
<feature type="transmembrane region" description="Helical" evidence="2">
    <location>
        <begin position="12"/>
        <end position="35"/>
    </location>
</feature>
<dbReference type="EMBL" id="ML210260">
    <property type="protein sequence ID" value="TFK21684.1"/>
    <property type="molecule type" value="Genomic_DNA"/>
</dbReference>
<protein>
    <recommendedName>
        <fullName evidence="5">G-protein coupled receptors family 1 profile domain-containing protein</fullName>
    </recommendedName>
</protein>
<dbReference type="OrthoDB" id="3357408at2759"/>
<feature type="transmembrane region" description="Helical" evidence="2">
    <location>
        <begin position="98"/>
        <end position="120"/>
    </location>
</feature>
<dbReference type="Proteomes" id="UP000307440">
    <property type="component" value="Unassembled WGS sequence"/>
</dbReference>
<reference evidence="3 4" key="1">
    <citation type="journal article" date="2019" name="Nat. Ecol. Evol.">
        <title>Megaphylogeny resolves global patterns of mushroom evolution.</title>
        <authorList>
            <person name="Varga T."/>
            <person name="Krizsan K."/>
            <person name="Foldi C."/>
            <person name="Dima B."/>
            <person name="Sanchez-Garcia M."/>
            <person name="Sanchez-Ramirez S."/>
            <person name="Szollosi G.J."/>
            <person name="Szarkandi J.G."/>
            <person name="Papp V."/>
            <person name="Albert L."/>
            <person name="Andreopoulos W."/>
            <person name="Angelini C."/>
            <person name="Antonin V."/>
            <person name="Barry K.W."/>
            <person name="Bougher N.L."/>
            <person name="Buchanan P."/>
            <person name="Buyck B."/>
            <person name="Bense V."/>
            <person name="Catcheside P."/>
            <person name="Chovatia M."/>
            <person name="Cooper J."/>
            <person name="Damon W."/>
            <person name="Desjardin D."/>
            <person name="Finy P."/>
            <person name="Geml J."/>
            <person name="Haridas S."/>
            <person name="Hughes K."/>
            <person name="Justo A."/>
            <person name="Karasinski D."/>
            <person name="Kautmanova I."/>
            <person name="Kiss B."/>
            <person name="Kocsube S."/>
            <person name="Kotiranta H."/>
            <person name="LaButti K.M."/>
            <person name="Lechner B.E."/>
            <person name="Liimatainen K."/>
            <person name="Lipzen A."/>
            <person name="Lukacs Z."/>
            <person name="Mihaltcheva S."/>
            <person name="Morgado L.N."/>
            <person name="Niskanen T."/>
            <person name="Noordeloos M.E."/>
            <person name="Ohm R.A."/>
            <person name="Ortiz-Santana B."/>
            <person name="Ovrebo C."/>
            <person name="Racz N."/>
            <person name="Riley R."/>
            <person name="Savchenko A."/>
            <person name="Shiryaev A."/>
            <person name="Soop K."/>
            <person name="Spirin V."/>
            <person name="Szebenyi C."/>
            <person name="Tomsovsky M."/>
            <person name="Tulloss R.E."/>
            <person name="Uehling J."/>
            <person name="Grigoriev I.V."/>
            <person name="Vagvolgyi C."/>
            <person name="Papp T."/>
            <person name="Martin F.M."/>
            <person name="Miettinen O."/>
            <person name="Hibbett D.S."/>
            <person name="Nagy L.G."/>
        </authorList>
    </citation>
    <scope>NUCLEOTIDE SEQUENCE [LARGE SCALE GENOMIC DNA]</scope>
    <source>
        <strain evidence="3 4">CBS 121175</strain>
    </source>
</reference>
<keyword evidence="2" id="KW-0812">Transmembrane</keyword>
<feature type="transmembrane region" description="Helical" evidence="2">
    <location>
        <begin position="174"/>
        <end position="198"/>
    </location>
</feature>
<name>A0A5C3KN10_COPMA</name>
<evidence type="ECO:0008006" key="5">
    <source>
        <dbReference type="Google" id="ProtNLM"/>
    </source>
</evidence>
<organism evidence="3 4">
    <name type="scientific">Coprinopsis marcescibilis</name>
    <name type="common">Agaric fungus</name>
    <name type="synonym">Psathyrella marcescibilis</name>
    <dbReference type="NCBI Taxonomy" id="230819"/>
    <lineage>
        <taxon>Eukaryota</taxon>
        <taxon>Fungi</taxon>
        <taxon>Dikarya</taxon>
        <taxon>Basidiomycota</taxon>
        <taxon>Agaricomycotina</taxon>
        <taxon>Agaricomycetes</taxon>
        <taxon>Agaricomycetidae</taxon>
        <taxon>Agaricales</taxon>
        <taxon>Agaricineae</taxon>
        <taxon>Psathyrellaceae</taxon>
        <taxon>Coprinopsis</taxon>
    </lineage>
</organism>